<evidence type="ECO:0000256" key="6">
    <source>
        <dbReference type="SAM" id="Phobius"/>
    </source>
</evidence>
<sequence length="704" mass="76968">MDYYNTPAVAPPAGVVSNFVNPPSQRTTIIVLQSIFLFLALLAVSARVWVRTCIIKFWGAEDTTCILAVCGSIAHMTLYTQTLPLGIGRHMWDVRAINLIDPSSTRVLDAGGITFPWTVCFAKISILLLYKRLFPLHREIVAVWIGIVADAVLYTFCIAIAIGSLVQCAELSQLEAPYCKFTSGTMITIQSVINVVTDFYVLLLPIPRLLKLQVSRRRRIGLLVTFMSGLGACAASLARLVNFQLNDNSDVFWVTGRNAEFTIVEMNIAIIVACATSFPMCFARLRSLTSSFYNSAVSLLQSGSRETPKVSETGDAGVRSHLSSVNMSTLSPVLITGGNGFIAYHIIAKILESEPECTIHSIDVNTQRNRHAGANVHYHHGDMASAADVHRIMQLARPATIFHTASPEFSDEPESAYRGIIVDGTHHLLAAAWEVGTVRAIVNTSTSGVINDNHTDLVDATEDLPVLRPPVQQRLYCIAKADAEDAIQAANRTSAPTSATGADDHGILTCAIRPALAFGERDHGTLGKMYAVARQGKLRFQMGDGRNLYDFVYVGNLAEAHLLAARGLLAAWGKPAPAEGKVDGECFHITNEDPWLFWDFQREVSRLVGRPVKKEDVVVIPKWVGLTIGFVNEWVAWVVSAGTKKANMTREGIRFSTLVRTLNGGKARRVLGYSPRVGVREGLERSVRWFMENEGGAAGGEKED</sequence>
<gene>
    <name evidence="9" type="ORF">ASPACDRAFT_1874232</name>
</gene>
<dbReference type="Gene3D" id="3.40.50.720">
    <property type="entry name" value="NAD(P)-binding Rossmann-like Domain"/>
    <property type="match status" value="1"/>
</dbReference>
<evidence type="ECO:0000313" key="9">
    <source>
        <dbReference type="EMBL" id="OJJ96881.1"/>
    </source>
</evidence>
<evidence type="ECO:0000256" key="4">
    <source>
        <dbReference type="ARBA" id="ARBA00023136"/>
    </source>
</evidence>
<evidence type="ECO:0000259" key="8">
    <source>
        <dbReference type="Pfam" id="PF20684"/>
    </source>
</evidence>
<evidence type="ECO:0000259" key="7">
    <source>
        <dbReference type="Pfam" id="PF01073"/>
    </source>
</evidence>
<dbReference type="SUPFAM" id="SSF51735">
    <property type="entry name" value="NAD(P)-binding Rossmann-fold domains"/>
    <property type="match status" value="1"/>
</dbReference>
<evidence type="ECO:0000256" key="5">
    <source>
        <dbReference type="ARBA" id="ARBA00038359"/>
    </source>
</evidence>
<evidence type="ECO:0000313" key="10">
    <source>
        <dbReference type="Proteomes" id="UP000184546"/>
    </source>
</evidence>
<dbReference type="GO" id="GO:0016616">
    <property type="term" value="F:oxidoreductase activity, acting on the CH-OH group of donors, NAD or NADP as acceptor"/>
    <property type="evidence" value="ECO:0007669"/>
    <property type="project" value="InterPro"/>
</dbReference>
<dbReference type="PANTHER" id="PTHR33048:SF158">
    <property type="entry name" value="MEMBRANE PROTEIN PTH11-LIKE, PUTATIVE-RELATED"/>
    <property type="match status" value="1"/>
</dbReference>
<evidence type="ECO:0000256" key="1">
    <source>
        <dbReference type="ARBA" id="ARBA00004141"/>
    </source>
</evidence>
<keyword evidence="2 6" id="KW-0812">Transmembrane</keyword>
<feature type="transmembrane region" description="Helical" evidence="6">
    <location>
        <begin position="107"/>
        <end position="130"/>
    </location>
</feature>
<feature type="domain" description="3-beta hydroxysteroid dehydrogenase/isomerase" evidence="7">
    <location>
        <begin position="334"/>
        <end position="613"/>
    </location>
</feature>
<comment type="subcellular location">
    <subcellularLocation>
        <location evidence="1">Membrane</location>
        <topology evidence="1">Multi-pass membrane protein</topology>
    </subcellularLocation>
</comment>
<accession>A0A1L9WL59</accession>
<protein>
    <submittedName>
        <fullName evidence="9">Uncharacterized protein</fullName>
    </submittedName>
</protein>
<feature type="transmembrane region" description="Helical" evidence="6">
    <location>
        <begin position="186"/>
        <end position="210"/>
    </location>
</feature>
<organism evidence="9 10">
    <name type="scientific">Aspergillus aculeatus (strain ATCC 16872 / CBS 172.66 / WB 5094)</name>
    <dbReference type="NCBI Taxonomy" id="690307"/>
    <lineage>
        <taxon>Eukaryota</taxon>
        <taxon>Fungi</taxon>
        <taxon>Dikarya</taxon>
        <taxon>Ascomycota</taxon>
        <taxon>Pezizomycotina</taxon>
        <taxon>Eurotiomycetes</taxon>
        <taxon>Eurotiomycetidae</taxon>
        <taxon>Eurotiales</taxon>
        <taxon>Aspergillaceae</taxon>
        <taxon>Aspergillus</taxon>
        <taxon>Aspergillus subgen. Circumdati</taxon>
    </lineage>
</organism>
<name>A0A1L9WL59_ASPA1</name>
<comment type="similarity">
    <text evidence="5">Belongs to the SAT4 family.</text>
</comment>
<feature type="transmembrane region" description="Helical" evidence="6">
    <location>
        <begin position="261"/>
        <end position="283"/>
    </location>
</feature>
<dbReference type="RefSeq" id="XP_020053221.1">
    <property type="nucleotide sequence ID" value="XM_020198029.1"/>
</dbReference>
<dbReference type="VEuPathDB" id="FungiDB:ASPACDRAFT_1874232"/>
<dbReference type="InterPro" id="IPR049326">
    <property type="entry name" value="Rhodopsin_dom_fungi"/>
</dbReference>
<dbReference type="GO" id="GO:0006694">
    <property type="term" value="P:steroid biosynthetic process"/>
    <property type="evidence" value="ECO:0007669"/>
    <property type="project" value="InterPro"/>
</dbReference>
<feature type="domain" description="Rhodopsin" evidence="8">
    <location>
        <begin position="46"/>
        <end position="280"/>
    </location>
</feature>
<proteinExistence type="inferred from homology"/>
<dbReference type="InterPro" id="IPR052337">
    <property type="entry name" value="SAT4-like"/>
</dbReference>
<keyword evidence="4 6" id="KW-0472">Membrane</keyword>
<feature type="transmembrane region" description="Helical" evidence="6">
    <location>
        <begin position="142"/>
        <end position="166"/>
    </location>
</feature>
<dbReference type="InterPro" id="IPR036291">
    <property type="entry name" value="NAD(P)-bd_dom_sf"/>
</dbReference>
<keyword evidence="10" id="KW-1185">Reference proteome</keyword>
<feature type="transmembrane region" description="Helical" evidence="6">
    <location>
        <begin position="29"/>
        <end position="50"/>
    </location>
</feature>
<dbReference type="EMBL" id="KV878984">
    <property type="protein sequence ID" value="OJJ96881.1"/>
    <property type="molecule type" value="Genomic_DNA"/>
</dbReference>
<dbReference type="Pfam" id="PF20684">
    <property type="entry name" value="Fung_rhodopsin"/>
    <property type="match status" value="1"/>
</dbReference>
<dbReference type="PANTHER" id="PTHR33048">
    <property type="entry name" value="PTH11-LIKE INTEGRAL MEMBRANE PROTEIN (AFU_ORTHOLOGUE AFUA_5G11245)"/>
    <property type="match status" value="1"/>
</dbReference>
<dbReference type="OrthoDB" id="10058185at2759"/>
<reference evidence="10" key="1">
    <citation type="journal article" date="2017" name="Genome Biol.">
        <title>Comparative genomics reveals high biological diversity and specific adaptations in the industrially and medically important fungal genus Aspergillus.</title>
        <authorList>
            <person name="de Vries R.P."/>
            <person name="Riley R."/>
            <person name="Wiebenga A."/>
            <person name="Aguilar-Osorio G."/>
            <person name="Amillis S."/>
            <person name="Uchima C.A."/>
            <person name="Anderluh G."/>
            <person name="Asadollahi M."/>
            <person name="Askin M."/>
            <person name="Barry K."/>
            <person name="Battaglia E."/>
            <person name="Bayram O."/>
            <person name="Benocci T."/>
            <person name="Braus-Stromeyer S.A."/>
            <person name="Caldana C."/>
            <person name="Canovas D."/>
            <person name="Cerqueira G.C."/>
            <person name="Chen F."/>
            <person name="Chen W."/>
            <person name="Choi C."/>
            <person name="Clum A."/>
            <person name="Dos Santos R.A."/>
            <person name="Damasio A.R."/>
            <person name="Diallinas G."/>
            <person name="Emri T."/>
            <person name="Fekete E."/>
            <person name="Flipphi M."/>
            <person name="Freyberg S."/>
            <person name="Gallo A."/>
            <person name="Gournas C."/>
            <person name="Habgood R."/>
            <person name="Hainaut M."/>
            <person name="Harispe M.L."/>
            <person name="Henrissat B."/>
            <person name="Hilden K.S."/>
            <person name="Hope R."/>
            <person name="Hossain A."/>
            <person name="Karabika E."/>
            <person name="Karaffa L."/>
            <person name="Karanyi Z."/>
            <person name="Krasevec N."/>
            <person name="Kuo A."/>
            <person name="Kusch H."/>
            <person name="LaButti K."/>
            <person name="Lagendijk E.L."/>
            <person name="Lapidus A."/>
            <person name="Levasseur A."/>
            <person name="Lindquist E."/>
            <person name="Lipzen A."/>
            <person name="Logrieco A.F."/>
            <person name="MacCabe A."/>
            <person name="Maekelae M.R."/>
            <person name="Malavazi I."/>
            <person name="Melin P."/>
            <person name="Meyer V."/>
            <person name="Mielnichuk N."/>
            <person name="Miskei M."/>
            <person name="Molnar A.P."/>
            <person name="Mule G."/>
            <person name="Ngan C.Y."/>
            <person name="Orejas M."/>
            <person name="Orosz E."/>
            <person name="Ouedraogo J.P."/>
            <person name="Overkamp K.M."/>
            <person name="Park H.-S."/>
            <person name="Perrone G."/>
            <person name="Piumi F."/>
            <person name="Punt P.J."/>
            <person name="Ram A.F."/>
            <person name="Ramon A."/>
            <person name="Rauscher S."/>
            <person name="Record E."/>
            <person name="Riano-Pachon D.M."/>
            <person name="Robert V."/>
            <person name="Roehrig J."/>
            <person name="Ruller R."/>
            <person name="Salamov A."/>
            <person name="Salih N.S."/>
            <person name="Samson R.A."/>
            <person name="Sandor E."/>
            <person name="Sanguinetti M."/>
            <person name="Schuetze T."/>
            <person name="Sepcic K."/>
            <person name="Shelest E."/>
            <person name="Sherlock G."/>
            <person name="Sophianopoulou V."/>
            <person name="Squina F.M."/>
            <person name="Sun H."/>
            <person name="Susca A."/>
            <person name="Todd R.B."/>
            <person name="Tsang A."/>
            <person name="Unkles S.E."/>
            <person name="van de Wiele N."/>
            <person name="van Rossen-Uffink D."/>
            <person name="Oliveira J.V."/>
            <person name="Vesth T.C."/>
            <person name="Visser J."/>
            <person name="Yu J.-H."/>
            <person name="Zhou M."/>
            <person name="Andersen M.R."/>
            <person name="Archer D.B."/>
            <person name="Baker S.E."/>
            <person name="Benoit I."/>
            <person name="Brakhage A.A."/>
            <person name="Braus G.H."/>
            <person name="Fischer R."/>
            <person name="Frisvad J.C."/>
            <person name="Goldman G.H."/>
            <person name="Houbraken J."/>
            <person name="Oakley B."/>
            <person name="Pocsi I."/>
            <person name="Scazzocchio C."/>
            <person name="Seiboth B."/>
            <person name="vanKuyk P.A."/>
            <person name="Wortman J."/>
            <person name="Dyer P.S."/>
            <person name="Grigoriev I.V."/>
        </authorList>
    </citation>
    <scope>NUCLEOTIDE SEQUENCE [LARGE SCALE GENOMIC DNA]</scope>
    <source>
        <strain evidence="10">ATCC 16872 / CBS 172.66 / WB 5094</strain>
    </source>
</reference>
<evidence type="ECO:0000256" key="3">
    <source>
        <dbReference type="ARBA" id="ARBA00022989"/>
    </source>
</evidence>
<dbReference type="GeneID" id="30971843"/>
<feature type="transmembrane region" description="Helical" evidence="6">
    <location>
        <begin position="222"/>
        <end position="241"/>
    </location>
</feature>
<dbReference type="InterPro" id="IPR002225">
    <property type="entry name" value="3Beta_OHSteriod_DH/Estase"/>
</dbReference>
<dbReference type="Proteomes" id="UP000184546">
    <property type="component" value="Unassembled WGS sequence"/>
</dbReference>
<feature type="transmembrane region" description="Helical" evidence="6">
    <location>
        <begin position="62"/>
        <end position="87"/>
    </location>
</feature>
<keyword evidence="3 6" id="KW-1133">Transmembrane helix</keyword>
<dbReference type="GO" id="GO:0016020">
    <property type="term" value="C:membrane"/>
    <property type="evidence" value="ECO:0007669"/>
    <property type="project" value="UniProtKB-SubCell"/>
</dbReference>
<dbReference type="Pfam" id="PF01073">
    <property type="entry name" value="3Beta_HSD"/>
    <property type="match status" value="1"/>
</dbReference>
<evidence type="ECO:0000256" key="2">
    <source>
        <dbReference type="ARBA" id="ARBA00022692"/>
    </source>
</evidence>
<dbReference type="AlphaFoldDB" id="A0A1L9WL59"/>
<dbReference type="STRING" id="690307.A0A1L9WL59"/>
<dbReference type="OMA" id="FHITNED"/>